<dbReference type="AlphaFoldDB" id="M0C620"/>
<gene>
    <name evidence="1" type="ORF">C476_13959</name>
</gene>
<keyword evidence="2" id="KW-1185">Reference proteome</keyword>
<sequence length="66" mass="7110">MLQGSYQVPADRSNGAVAVDIDQYAHSRWLSASDKELTQTKLRCESSTRDILRAVNGAASLQGNTG</sequence>
<name>M0C620_9EURY</name>
<comment type="caution">
    <text evidence="1">The sequence shown here is derived from an EMBL/GenBank/DDBJ whole genome shotgun (WGS) entry which is preliminary data.</text>
</comment>
<dbReference type="Proteomes" id="UP000011615">
    <property type="component" value="Unassembled WGS sequence"/>
</dbReference>
<dbReference type="EMBL" id="AOIT01000055">
    <property type="protein sequence ID" value="ELZ18083.1"/>
    <property type="molecule type" value="Genomic_DNA"/>
</dbReference>
<proteinExistence type="predicted"/>
<evidence type="ECO:0000313" key="2">
    <source>
        <dbReference type="Proteomes" id="UP000011615"/>
    </source>
</evidence>
<protein>
    <submittedName>
        <fullName evidence="1">Uncharacterized protein</fullName>
    </submittedName>
</protein>
<organism evidence="1 2">
    <name type="scientific">Natrinema limicola JCM 13563</name>
    <dbReference type="NCBI Taxonomy" id="1230457"/>
    <lineage>
        <taxon>Archaea</taxon>
        <taxon>Methanobacteriati</taxon>
        <taxon>Methanobacteriota</taxon>
        <taxon>Stenosarchaea group</taxon>
        <taxon>Halobacteria</taxon>
        <taxon>Halobacteriales</taxon>
        <taxon>Natrialbaceae</taxon>
        <taxon>Natrinema</taxon>
    </lineage>
</organism>
<reference evidence="1 2" key="1">
    <citation type="journal article" date="2014" name="PLoS Genet.">
        <title>Phylogenetically driven sequencing of extremely halophilic archaea reveals strategies for static and dynamic osmo-response.</title>
        <authorList>
            <person name="Becker E.A."/>
            <person name="Seitzer P.M."/>
            <person name="Tritt A."/>
            <person name="Larsen D."/>
            <person name="Krusor M."/>
            <person name="Yao A.I."/>
            <person name="Wu D."/>
            <person name="Madern D."/>
            <person name="Eisen J.A."/>
            <person name="Darling A.E."/>
            <person name="Facciotti M.T."/>
        </authorList>
    </citation>
    <scope>NUCLEOTIDE SEQUENCE [LARGE SCALE GENOMIC DNA]</scope>
    <source>
        <strain evidence="1 2">JCM 13563</strain>
    </source>
</reference>
<evidence type="ECO:0000313" key="1">
    <source>
        <dbReference type="EMBL" id="ELZ18083.1"/>
    </source>
</evidence>
<accession>M0C620</accession>